<evidence type="ECO:0000256" key="18">
    <source>
        <dbReference type="ARBA" id="ARBA00023006"/>
    </source>
</evidence>
<dbReference type="SUPFAM" id="SSF47473">
    <property type="entry name" value="EF-hand"/>
    <property type="match status" value="1"/>
</dbReference>
<evidence type="ECO:0000256" key="3">
    <source>
        <dbReference type="ARBA" id="ARBA00004613"/>
    </source>
</evidence>
<evidence type="ECO:0000313" key="27">
    <source>
        <dbReference type="Ensembl" id="ENSEASP00005038259.1"/>
    </source>
</evidence>
<evidence type="ECO:0000256" key="13">
    <source>
        <dbReference type="ARBA" id="ARBA00022737"/>
    </source>
</evidence>
<keyword evidence="10" id="KW-0399">Innate immunity</keyword>
<evidence type="ECO:0000256" key="10">
    <source>
        <dbReference type="ARBA" id="ARBA00022588"/>
    </source>
</evidence>
<evidence type="ECO:0000256" key="6">
    <source>
        <dbReference type="ARBA" id="ARBA00022490"/>
    </source>
</evidence>
<feature type="compositionally biased region" description="Basic and acidic residues" evidence="25">
    <location>
        <begin position="15"/>
        <end position="27"/>
    </location>
</feature>
<keyword evidence="14" id="KW-0702">S-nitrosylation</keyword>
<dbReference type="GO" id="GO:0045087">
    <property type="term" value="P:innate immune response"/>
    <property type="evidence" value="ECO:0007669"/>
    <property type="project" value="UniProtKB-KW"/>
</dbReference>
<protein>
    <recommendedName>
        <fullName evidence="22">Protein S100-A8</fullName>
    </recommendedName>
    <alternativeName>
        <fullName evidence="23">Calgranulin-A</fullName>
    </alternativeName>
    <alternativeName>
        <fullName evidence="24">S100 calcium-binding protein A8</fullName>
    </alternativeName>
</protein>
<accession>A0A9L0IBJ8</accession>
<keyword evidence="11" id="KW-0053">Apoptosis</keyword>
<dbReference type="GO" id="GO:0006914">
    <property type="term" value="P:autophagy"/>
    <property type="evidence" value="ECO:0007669"/>
    <property type="project" value="UniProtKB-KW"/>
</dbReference>
<keyword evidence="20" id="KW-0395">Inflammatory response</keyword>
<keyword evidence="13" id="KW-0677">Repeat</keyword>
<dbReference type="GO" id="GO:0005856">
    <property type="term" value="C:cytoskeleton"/>
    <property type="evidence" value="ECO:0007669"/>
    <property type="project" value="UniProtKB-SubCell"/>
</dbReference>
<dbReference type="GO" id="GO:0070062">
    <property type="term" value="C:extracellular exosome"/>
    <property type="evidence" value="ECO:0007669"/>
    <property type="project" value="TreeGrafter"/>
</dbReference>
<dbReference type="PROSITE" id="PS00303">
    <property type="entry name" value="S100_CABP"/>
    <property type="match status" value="1"/>
</dbReference>
<comment type="similarity">
    <text evidence="4">Belongs to the S-100 family.</text>
</comment>
<reference evidence="27" key="3">
    <citation type="submission" date="2025-09" db="UniProtKB">
        <authorList>
            <consortium name="Ensembl"/>
        </authorList>
    </citation>
    <scope>IDENTIFICATION</scope>
</reference>
<dbReference type="Gene3D" id="1.10.238.10">
    <property type="entry name" value="EF-hand"/>
    <property type="match status" value="1"/>
</dbReference>
<dbReference type="GO" id="GO:0048306">
    <property type="term" value="F:calcium-dependent protein binding"/>
    <property type="evidence" value="ECO:0007669"/>
    <property type="project" value="TreeGrafter"/>
</dbReference>
<organism evidence="27 28">
    <name type="scientific">Equus asinus</name>
    <name type="common">Donkey</name>
    <name type="synonym">Equus africanus asinus</name>
    <dbReference type="NCBI Taxonomy" id="9793"/>
    <lineage>
        <taxon>Eukaryota</taxon>
        <taxon>Metazoa</taxon>
        <taxon>Chordata</taxon>
        <taxon>Craniata</taxon>
        <taxon>Vertebrata</taxon>
        <taxon>Euteleostomi</taxon>
        <taxon>Mammalia</taxon>
        <taxon>Eutheria</taxon>
        <taxon>Laurasiatheria</taxon>
        <taxon>Perissodactyla</taxon>
        <taxon>Equidae</taxon>
        <taxon>Equus</taxon>
    </lineage>
</organism>
<feature type="region of interest" description="Disordered" evidence="25">
    <location>
        <begin position="1"/>
        <end position="27"/>
    </location>
</feature>
<keyword evidence="8" id="KW-0964">Secreted</keyword>
<dbReference type="GO" id="GO:0005737">
    <property type="term" value="C:cytoplasm"/>
    <property type="evidence" value="ECO:0007669"/>
    <property type="project" value="TreeGrafter"/>
</dbReference>
<keyword evidence="28" id="KW-1185">Reference proteome</keyword>
<dbReference type="InterPro" id="IPR013787">
    <property type="entry name" value="S100_Ca-bd_sub"/>
</dbReference>
<keyword evidence="16" id="KW-0106">Calcium</keyword>
<evidence type="ECO:0000256" key="21">
    <source>
        <dbReference type="ARBA" id="ARBA00023212"/>
    </source>
</evidence>
<evidence type="ECO:0000256" key="7">
    <source>
        <dbReference type="ARBA" id="ARBA00022500"/>
    </source>
</evidence>
<keyword evidence="7" id="KW-0145">Chemotaxis</keyword>
<dbReference type="GO" id="GO:0002523">
    <property type="term" value="P:leukocyte migration involved in inflammatory response"/>
    <property type="evidence" value="ECO:0007669"/>
    <property type="project" value="TreeGrafter"/>
</dbReference>
<reference evidence="27" key="2">
    <citation type="submission" date="2025-08" db="UniProtKB">
        <authorList>
            <consortium name="Ensembl"/>
        </authorList>
    </citation>
    <scope>IDENTIFICATION</scope>
</reference>
<evidence type="ECO:0000256" key="25">
    <source>
        <dbReference type="SAM" id="MobiDB-lite"/>
    </source>
</evidence>
<keyword evidence="18" id="KW-0072">Autophagy</keyword>
<keyword evidence="5" id="KW-1003">Cell membrane</keyword>
<evidence type="ECO:0000256" key="23">
    <source>
        <dbReference type="ARBA" id="ARBA00076538"/>
    </source>
</evidence>
<dbReference type="GO" id="GO:0032496">
    <property type="term" value="P:response to lipopolysaccharide"/>
    <property type="evidence" value="ECO:0007669"/>
    <property type="project" value="TreeGrafter"/>
</dbReference>
<reference evidence="27 28" key="1">
    <citation type="journal article" date="2020" name="Nat. Commun.">
        <title>Donkey genomes provide new insights into domestication and selection for coat color.</title>
        <authorList>
            <person name="Wang"/>
            <person name="C."/>
            <person name="Li"/>
            <person name="H."/>
            <person name="Guo"/>
            <person name="Y."/>
            <person name="Huang"/>
            <person name="J."/>
            <person name="Sun"/>
            <person name="Y."/>
            <person name="Min"/>
            <person name="J."/>
            <person name="Wang"/>
            <person name="J."/>
            <person name="Fang"/>
            <person name="X."/>
            <person name="Zhao"/>
            <person name="Z."/>
            <person name="Wang"/>
            <person name="S."/>
            <person name="Zhang"/>
            <person name="Y."/>
            <person name="Liu"/>
            <person name="Q."/>
            <person name="Jiang"/>
            <person name="Q."/>
            <person name="Wang"/>
            <person name="X."/>
            <person name="Guo"/>
            <person name="Y."/>
            <person name="Yang"/>
            <person name="C."/>
            <person name="Wang"/>
            <person name="Y."/>
            <person name="Tian"/>
            <person name="F."/>
            <person name="Zhuang"/>
            <person name="G."/>
            <person name="Fan"/>
            <person name="Y."/>
            <person name="Gao"/>
            <person name="Q."/>
            <person name="Li"/>
            <person name="Y."/>
            <person name="Ju"/>
            <person name="Z."/>
            <person name="Li"/>
            <person name="J."/>
            <person name="Li"/>
            <person name="R."/>
            <person name="Hou"/>
            <person name="M."/>
            <person name="Yang"/>
            <person name="G."/>
            <person name="Liu"/>
            <person name="G."/>
            <person name="Liu"/>
            <person name="W."/>
            <person name="Guo"/>
            <person name="J."/>
            <person name="Pan"/>
            <person name="S."/>
            <person name="Fan"/>
            <person name="G."/>
            <person name="Zhang"/>
            <person name="W."/>
            <person name="Zhang"/>
            <person name="R."/>
            <person name="Yu"/>
            <person name="J."/>
            <person name="Zhang"/>
            <person name="X."/>
            <person name="Yin"/>
            <person name="Q."/>
            <person name="Ji"/>
            <person name="C."/>
            <person name="Jin"/>
            <person name="Y."/>
            <person name="Yue"/>
            <person name="G."/>
            <person name="Liu"/>
            <person name="M."/>
            <person name="Xu"/>
            <person name="J."/>
            <person name="Liu"/>
            <person name="S."/>
            <person name="Jordana"/>
            <person name="J."/>
            <person name="Noce"/>
            <person name="A."/>
            <person name="Amills"/>
            <person name="M."/>
            <person name="Wu"/>
            <person name="D.D."/>
            <person name="Li"/>
            <person name="S."/>
            <person name="Zhou"/>
            <person name="X. and Zhong"/>
            <person name="J."/>
        </authorList>
    </citation>
    <scope>NUCLEOTIDE SEQUENCE [LARGE SCALE GENOMIC DNA]</scope>
</reference>
<keyword evidence="12" id="KW-0479">Metal-binding</keyword>
<dbReference type="Proteomes" id="UP000694387">
    <property type="component" value="Chromosome 25"/>
</dbReference>
<dbReference type="InterPro" id="IPR011992">
    <property type="entry name" value="EF-hand-dom_pair"/>
</dbReference>
<evidence type="ECO:0000313" key="28">
    <source>
        <dbReference type="Proteomes" id="UP000694387"/>
    </source>
</evidence>
<keyword evidence="17" id="KW-0391">Immunity</keyword>
<dbReference type="GO" id="GO:0070488">
    <property type="term" value="P:neutrophil aggregation"/>
    <property type="evidence" value="ECO:0007669"/>
    <property type="project" value="TreeGrafter"/>
</dbReference>
<evidence type="ECO:0000256" key="17">
    <source>
        <dbReference type="ARBA" id="ARBA00022859"/>
    </source>
</evidence>
<dbReference type="InterPro" id="IPR001751">
    <property type="entry name" value="S100/CaBP7/8-like_CS"/>
</dbReference>
<keyword evidence="6" id="KW-0963">Cytoplasm</keyword>
<evidence type="ECO:0000259" key="26">
    <source>
        <dbReference type="PROSITE" id="PS50222"/>
    </source>
</evidence>
<comment type="subcellular location">
    <subcellularLocation>
        <location evidence="1">Cell membrane</location>
        <topology evidence="1">Peripheral membrane protein</topology>
    </subcellularLocation>
    <subcellularLocation>
        <location evidence="2">Cytoplasm</location>
        <location evidence="2">Cytoskeleton</location>
    </subcellularLocation>
    <subcellularLocation>
        <location evidence="3">Secreted</location>
    </subcellularLocation>
</comment>
<gene>
    <name evidence="27" type="primary">S100A8</name>
</gene>
<dbReference type="InterPro" id="IPR002048">
    <property type="entry name" value="EF_hand_dom"/>
</dbReference>
<keyword evidence="21" id="KW-0206">Cytoskeleton</keyword>
<name>A0A9L0IBJ8_EQUAS</name>
<keyword evidence="19" id="KW-0472">Membrane</keyword>
<evidence type="ECO:0000256" key="19">
    <source>
        <dbReference type="ARBA" id="ARBA00023136"/>
    </source>
</evidence>
<dbReference type="PROSITE" id="PS00018">
    <property type="entry name" value="EF_HAND_1"/>
    <property type="match status" value="1"/>
</dbReference>
<dbReference type="AlphaFoldDB" id="A0A9L0IBJ8"/>
<evidence type="ECO:0000256" key="15">
    <source>
        <dbReference type="ARBA" id="ARBA00022833"/>
    </source>
</evidence>
<keyword evidence="15" id="KW-0862">Zinc</keyword>
<evidence type="ECO:0000256" key="14">
    <source>
        <dbReference type="ARBA" id="ARBA00022799"/>
    </source>
</evidence>
<evidence type="ECO:0000256" key="11">
    <source>
        <dbReference type="ARBA" id="ARBA00022703"/>
    </source>
</evidence>
<evidence type="ECO:0000256" key="8">
    <source>
        <dbReference type="ARBA" id="ARBA00022525"/>
    </source>
</evidence>
<dbReference type="GO" id="GO:0043542">
    <property type="term" value="P:endothelial cell migration"/>
    <property type="evidence" value="ECO:0007669"/>
    <property type="project" value="TreeGrafter"/>
</dbReference>
<evidence type="ECO:0000256" key="16">
    <source>
        <dbReference type="ARBA" id="ARBA00022837"/>
    </source>
</evidence>
<evidence type="ECO:0000256" key="5">
    <source>
        <dbReference type="ARBA" id="ARBA00022475"/>
    </source>
</evidence>
<dbReference type="CDD" id="cd05030">
    <property type="entry name" value="calgranulins"/>
    <property type="match status" value="1"/>
</dbReference>
<evidence type="ECO:0000256" key="1">
    <source>
        <dbReference type="ARBA" id="ARBA00004202"/>
    </source>
</evidence>
<evidence type="ECO:0000256" key="4">
    <source>
        <dbReference type="ARBA" id="ARBA00007323"/>
    </source>
</evidence>
<dbReference type="GO" id="GO:0005509">
    <property type="term" value="F:calcium ion binding"/>
    <property type="evidence" value="ECO:0007669"/>
    <property type="project" value="InterPro"/>
</dbReference>
<keyword evidence="9" id="KW-0929">Antimicrobial</keyword>
<dbReference type="GO" id="GO:0005886">
    <property type="term" value="C:plasma membrane"/>
    <property type="evidence" value="ECO:0007669"/>
    <property type="project" value="UniProtKB-SubCell"/>
</dbReference>
<dbReference type="FunFam" id="1.10.238.10:FF:000344">
    <property type="entry name" value="Protein S100-A8"/>
    <property type="match status" value="1"/>
</dbReference>
<evidence type="ECO:0000256" key="20">
    <source>
        <dbReference type="ARBA" id="ARBA00023198"/>
    </source>
</evidence>
<dbReference type="GO" id="GO:0030593">
    <property type="term" value="P:neutrophil chemotaxis"/>
    <property type="evidence" value="ECO:0007669"/>
    <property type="project" value="TreeGrafter"/>
</dbReference>
<evidence type="ECO:0000256" key="12">
    <source>
        <dbReference type="ARBA" id="ARBA00022723"/>
    </source>
</evidence>
<proteinExistence type="inferred from homology"/>
<dbReference type="InterPro" id="IPR018247">
    <property type="entry name" value="EF_Hand_1_Ca_BS"/>
</dbReference>
<evidence type="ECO:0000256" key="9">
    <source>
        <dbReference type="ARBA" id="ARBA00022529"/>
    </source>
</evidence>
<evidence type="ECO:0000256" key="24">
    <source>
        <dbReference type="ARBA" id="ARBA00083700"/>
    </source>
</evidence>
<dbReference type="PANTHER" id="PTHR11639">
    <property type="entry name" value="S100 CALCIUM-BINDING PROTEIN"/>
    <property type="match status" value="1"/>
</dbReference>
<dbReference type="SMART" id="SM01394">
    <property type="entry name" value="S_100"/>
    <property type="match status" value="1"/>
</dbReference>
<evidence type="ECO:0000256" key="22">
    <source>
        <dbReference type="ARBA" id="ARBA00067518"/>
    </source>
</evidence>
<dbReference type="Ensembl" id="ENSEAST00005076983.1">
    <property type="protein sequence ID" value="ENSEASP00005038259.1"/>
    <property type="gene ID" value="ENSEASG00005027054.1"/>
</dbReference>
<dbReference type="PANTHER" id="PTHR11639:SF5">
    <property type="entry name" value="PROTEIN S100-A8"/>
    <property type="match status" value="1"/>
</dbReference>
<evidence type="ECO:0000256" key="2">
    <source>
        <dbReference type="ARBA" id="ARBA00004245"/>
    </source>
</evidence>
<dbReference type="PROSITE" id="PS50222">
    <property type="entry name" value="EF_HAND_2"/>
    <property type="match status" value="1"/>
</dbReference>
<dbReference type="Pfam" id="PF01023">
    <property type="entry name" value="S_100"/>
    <property type="match status" value="1"/>
</dbReference>
<feature type="domain" description="EF-hand" evidence="26">
    <location>
        <begin position="188"/>
        <end position="223"/>
    </location>
</feature>
<dbReference type="GO" id="GO:0006915">
    <property type="term" value="P:apoptotic process"/>
    <property type="evidence" value="ECO:0007669"/>
    <property type="project" value="UniProtKB-KW"/>
</dbReference>
<sequence length="231" mass="25722">EKTQGGLDQNPELPEEGRDKERTKKELSPLAFLGEGTVVSKARPFLGRDEGIGRVNGHFERVCVCDPNPPTLVSILSHPFPSLAVAIAGLVIWWCRPGQSHHLGYEPSEYPPSLQSAVGRATIPTLGSPRTPSSRWGNSLGIMLTDLENAINSLIDVYHNYSLVKGNYHAIYRDDLKKLLETECPQYLKKKNADAWFKELDINEDGAVNFQEFLILVVKVGLLAHEDIHKE</sequence>
<dbReference type="GeneTree" id="ENSGT00910000144329"/>